<dbReference type="OrthoDB" id="7538563at2"/>
<dbReference type="Proteomes" id="UP000032305">
    <property type="component" value="Unassembled WGS sequence"/>
</dbReference>
<dbReference type="SUPFAM" id="SSF55166">
    <property type="entry name" value="Hedgehog/DD-peptidase"/>
    <property type="match status" value="1"/>
</dbReference>
<dbReference type="EMBL" id="BBPI01000034">
    <property type="protein sequence ID" value="GAM00568.1"/>
    <property type="molecule type" value="Genomic_DNA"/>
</dbReference>
<accession>A0A0A1W5E4</accession>
<evidence type="ECO:0000313" key="2">
    <source>
        <dbReference type="EMBL" id="GAM00568.1"/>
    </source>
</evidence>
<dbReference type="eggNOG" id="COG1511">
    <property type="taxonomic scope" value="Bacteria"/>
</dbReference>
<evidence type="ECO:0000313" key="3">
    <source>
        <dbReference type="Proteomes" id="UP000032305"/>
    </source>
</evidence>
<feature type="coiled-coil region" evidence="1">
    <location>
        <begin position="456"/>
        <end position="515"/>
    </location>
</feature>
<keyword evidence="1" id="KW-0175">Coiled coil</keyword>
<comment type="caution">
    <text evidence="2">The sequence shown here is derived from an EMBL/GenBank/DDBJ whole genome shotgun (WGS) entry which is preliminary data.</text>
</comment>
<protein>
    <recommendedName>
        <fullName evidence="4">Bacteriophage tail tape measure N-terminal domain-containing protein</fullName>
    </recommendedName>
</protein>
<dbReference type="Gene3D" id="3.30.1380.10">
    <property type="match status" value="1"/>
</dbReference>
<name>A0A0A1W5E4_9SPHN</name>
<evidence type="ECO:0008006" key="4">
    <source>
        <dbReference type="Google" id="ProtNLM"/>
    </source>
</evidence>
<dbReference type="AlphaFoldDB" id="A0A0A1W5E4"/>
<feature type="coiled-coil region" evidence="1">
    <location>
        <begin position="101"/>
        <end position="170"/>
    </location>
</feature>
<keyword evidence="3" id="KW-1185">Reference proteome</keyword>
<dbReference type="RefSeq" id="WP_042485638.1">
    <property type="nucleotide sequence ID" value="NZ_BBPI01000034.1"/>
</dbReference>
<proteinExistence type="predicted"/>
<dbReference type="InterPro" id="IPR009045">
    <property type="entry name" value="Zn_M74/Hedgehog-like"/>
</dbReference>
<reference evidence="2 3" key="1">
    <citation type="submission" date="2014-11" db="EMBL/GenBank/DDBJ databases">
        <title>Whole genome shotgun sequence of Sphingomonas parapaucimobilis NBRC 15100.</title>
        <authorList>
            <person name="Katano-Makiyama Y."/>
            <person name="Hosoyama A."/>
            <person name="Hashimoto M."/>
            <person name="Hosoyama Y."/>
            <person name="Noguchi M."/>
            <person name="Numata M."/>
            <person name="Tsuchikane K."/>
            <person name="Hirakata S."/>
            <person name="Uohara A."/>
            <person name="Shimodaira J."/>
            <person name="Ohji S."/>
            <person name="Ichikawa N."/>
            <person name="Kimura A."/>
            <person name="Yamazoe A."/>
            <person name="Fujita N."/>
        </authorList>
    </citation>
    <scope>NUCLEOTIDE SEQUENCE [LARGE SCALE GENOMIC DNA]</scope>
    <source>
        <strain evidence="2 3">NBRC 15100</strain>
    </source>
</reference>
<sequence length="1234" mass="133563">MADVTERLLLQVDAATELLRRHLTEAEQPLDRFERRADRMADNVDRSIGRMGSKFGAFASLADDAAKRAQASFEGSFSQVQRIAAQAIKGPTVDGRVNLGVDDLRSQAAEAQNRARSFELIVAAAQRTSSAVGDTTEATRLFIQASNASRIEAERQAQALLAEAGALERVQIELMQSAEAAEHFVGRHQRVAEAAAEAERLAQAEALAARTSRELASQADVLRASLDPMYVAQKRFDEELHRAEALYAAGTISVREYQAAQDLARATLQAHAAQVSGAVDRERQHALAIGESARQERELVLAVQQVRGALDPMYVAQLRFDQEMDRADDLFRRGAITMREYAAAQQLARNNLSAYAQTVAGPGSQAQNQAIAQINRNRIAMQGLGYQAQDTFTQLSMNANLFQVVAIQGAQAAGQMTLMTGKAQAFGNFMLGPWGLAITAGMLVLGALTKNLDLFSDKTADALEKLQEDARETETTAKAKERFKSTIEGVTAAIRDQANALKESAEAERTSAERANIAAKQHAQEALDIRRKTAARLADAVAARQLFEDGGFGNVSPDTADAARAALDRKVAKLQVDATAAQKAVDDAQAALNLTRVDLAAEQAQIAIDPVRAVTKLYDDRIKAVKDLQRQEAKLGRQVGAASFQRLKDLEAEKKKEVEKAQARVSAERRSGTANRQFGRDVDEAGARSIIASIGGRVTSGTRSRAQQERIFADAQAGRHIGPVARPGTSAHERGQALDVAYGPGISVASIRKAFEDAGVRLRKVLNEPTQRVYHVEWGQAPRRGPSAETMQRRQDAAKRAVLADDTAFTNDFLGARRRLLEATGRSATSEEQRDILLREEINAEADAQRTRTGNRLQSGDLTVAQALQLHAVNEATRQQRLANVDADKARRLIEQRYDSVADTNSSRLEVLRIQQDSAVTERDRQRIGREILELEQQLRRQALERVAATSDDPQAVQRAKDNLARLPEVEKAESGRFEQQTASPLDRYRQRVMEVSKDTKTALESIAVQGFGKLEDEGSRATAQAVTDLLGLKGAAADVVGSVIQDLARLAIQKAIVASIGGSFFGFADGGSLADIPGRADGGSLGGLIQGPGTGRSDSILALLGGKGGAVRLSNREFIVNAAATKEWLPELAAINSGRLRKFADGGSLSLSTPSFPSLREPRPNMTRLRAGGRDRVDVNVRTKVEASPLLMAQVEETTMRTVGAAAEPIMAGAEMRTMTRMRRPTLPGGYTG</sequence>
<gene>
    <name evidence="2" type="ORF">SP5_034_01430</name>
</gene>
<organism evidence="2 3">
    <name type="scientific">Sphingomonas parapaucimobilis NBRC 15100</name>
    <dbReference type="NCBI Taxonomy" id="1219049"/>
    <lineage>
        <taxon>Bacteria</taxon>
        <taxon>Pseudomonadati</taxon>
        <taxon>Pseudomonadota</taxon>
        <taxon>Alphaproteobacteria</taxon>
        <taxon>Sphingomonadales</taxon>
        <taxon>Sphingomonadaceae</taxon>
        <taxon>Sphingomonas</taxon>
    </lineage>
</organism>
<evidence type="ECO:0000256" key="1">
    <source>
        <dbReference type="SAM" id="Coils"/>
    </source>
</evidence>